<reference evidence="1 2" key="1">
    <citation type="journal article" date="2022" name="Hortic Res">
        <title>A haplotype resolved chromosomal level avocado genome allows analysis of novel avocado genes.</title>
        <authorList>
            <person name="Nath O."/>
            <person name="Fletcher S.J."/>
            <person name="Hayward A."/>
            <person name="Shaw L.M."/>
            <person name="Masouleh A.K."/>
            <person name="Furtado A."/>
            <person name="Henry R.J."/>
            <person name="Mitter N."/>
        </authorList>
    </citation>
    <scope>NUCLEOTIDE SEQUENCE [LARGE SCALE GENOMIC DNA]</scope>
    <source>
        <strain evidence="2">cv. Hass</strain>
    </source>
</reference>
<sequence>MSSTKDYPTINLREDIDVIFSSFMNAATDVVAQPLSHESNEVAVNGVIVEAQPMPEKLDDVGVNTTSESTRIPTCPRHKIRPMEQGVTKLSQLEGCNGSGSTSLDGSHSM</sequence>
<gene>
    <name evidence="1" type="ORF">MRB53_006668</name>
</gene>
<protein>
    <submittedName>
        <fullName evidence="1">Uncharacterized protein</fullName>
    </submittedName>
</protein>
<dbReference type="EMBL" id="CM056810">
    <property type="protein sequence ID" value="KAJ8644920.1"/>
    <property type="molecule type" value="Genomic_DNA"/>
</dbReference>
<comment type="caution">
    <text evidence="1">The sequence shown here is derived from an EMBL/GenBank/DDBJ whole genome shotgun (WGS) entry which is preliminary data.</text>
</comment>
<evidence type="ECO:0000313" key="2">
    <source>
        <dbReference type="Proteomes" id="UP001234297"/>
    </source>
</evidence>
<proteinExistence type="predicted"/>
<accession>A0ACC2MGU8</accession>
<name>A0ACC2MGU8_PERAE</name>
<keyword evidence="2" id="KW-1185">Reference proteome</keyword>
<evidence type="ECO:0000313" key="1">
    <source>
        <dbReference type="EMBL" id="KAJ8644920.1"/>
    </source>
</evidence>
<organism evidence="1 2">
    <name type="scientific">Persea americana</name>
    <name type="common">Avocado</name>
    <dbReference type="NCBI Taxonomy" id="3435"/>
    <lineage>
        <taxon>Eukaryota</taxon>
        <taxon>Viridiplantae</taxon>
        <taxon>Streptophyta</taxon>
        <taxon>Embryophyta</taxon>
        <taxon>Tracheophyta</taxon>
        <taxon>Spermatophyta</taxon>
        <taxon>Magnoliopsida</taxon>
        <taxon>Magnoliidae</taxon>
        <taxon>Laurales</taxon>
        <taxon>Lauraceae</taxon>
        <taxon>Persea</taxon>
    </lineage>
</organism>
<dbReference type="Proteomes" id="UP001234297">
    <property type="component" value="Chromosome 2"/>
</dbReference>